<name>A0A3R9MG89_9BACT</name>
<keyword evidence="3" id="KW-1185">Reference proteome</keyword>
<gene>
    <name evidence="2" type="ORF">EI291_18815</name>
</gene>
<dbReference type="EMBL" id="RWIT01000015">
    <property type="protein sequence ID" value="RSK45164.1"/>
    <property type="molecule type" value="Genomic_DNA"/>
</dbReference>
<evidence type="ECO:0000256" key="1">
    <source>
        <dbReference type="SAM" id="Phobius"/>
    </source>
</evidence>
<proteinExistence type="predicted"/>
<keyword evidence="1" id="KW-0812">Transmembrane</keyword>
<keyword evidence="1" id="KW-0472">Membrane</keyword>
<keyword evidence="1" id="KW-1133">Transmembrane helix</keyword>
<reference evidence="2 3" key="1">
    <citation type="submission" date="2018-12" db="EMBL/GenBank/DDBJ databases">
        <authorList>
            <person name="Feng G."/>
            <person name="Zhu H."/>
        </authorList>
    </citation>
    <scope>NUCLEOTIDE SEQUENCE [LARGE SCALE GENOMIC DNA]</scope>
    <source>
        <strain evidence="2 3">KCTC 12533</strain>
    </source>
</reference>
<dbReference type="OrthoDB" id="875622at2"/>
<feature type="transmembrane region" description="Helical" evidence="1">
    <location>
        <begin position="6"/>
        <end position="26"/>
    </location>
</feature>
<evidence type="ECO:0000313" key="2">
    <source>
        <dbReference type="EMBL" id="RSK45164.1"/>
    </source>
</evidence>
<dbReference type="RefSeq" id="WP_125423712.1">
    <property type="nucleotide sequence ID" value="NZ_RWIT01000015.1"/>
</dbReference>
<organism evidence="2 3">
    <name type="scientific">Hymenobacter rigui</name>
    <dbReference type="NCBI Taxonomy" id="334424"/>
    <lineage>
        <taxon>Bacteria</taxon>
        <taxon>Pseudomonadati</taxon>
        <taxon>Bacteroidota</taxon>
        <taxon>Cytophagia</taxon>
        <taxon>Cytophagales</taxon>
        <taxon>Hymenobacteraceae</taxon>
        <taxon>Hymenobacter</taxon>
    </lineage>
</organism>
<protein>
    <submittedName>
        <fullName evidence="2">Uncharacterized protein</fullName>
    </submittedName>
</protein>
<dbReference type="Proteomes" id="UP000273500">
    <property type="component" value="Unassembled WGS sequence"/>
</dbReference>
<accession>A0A3R9MG89</accession>
<comment type="caution">
    <text evidence="2">The sequence shown here is derived from an EMBL/GenBank/DDBJ whole genome shotgun (WGS) entry which is preliminary data.</text>
</comment>
<evidence type="ECO:0000313" key="3">
    <source>
        <dbReference type="Proteomes" id="UP000273500"/>
    </source>
</evidence>
<dbReference type="AlphaFoldDB" id="A0A3R9MG89"/>
<sequence>MDNWPVIVAIVIALSGGIFLLSRPLPVDYRNGEYRRHLTTAEKAALQRGEVVEKTHKAYQTVWKSYYDQGPLRVVLNRTGKYTFTPHGHWQRLTKQGRLEADSYPKAMYPDASWRQYLANGQLDFAMYDLPALWEGDSIVETRIVQFRYSEPLDTAYVQHMFSKGNKEVKPSTFSFDGAGRKLIPQEQMKSLGNLKQ</sequence>